<feature type="domain" description="Actinobacteria/chloroflexi VLRF1 release factor" evidence="2">
    <location>
        <begin position="180"/>
        <end position="300"/>
    </location>
</feature>
<comment type="caution">
    <text evidence="3">The sequence shown here is derived from an EMBL/GenBank/DDBJ whole genome shotgun (WGS) entry which is preliminary data.</text>
</comment>
<dbReference type="Pfam" id="PF18859">
    <property type="entry name" value="acVLRF1"/>
    <property type="match status" value="1"/>
</dbReference>
<evidence type="ECO:0000313" key="4">
    <source>
        <dbReference type="Proteomes" id="UP000276588"/>
    </source>
</evidence>
<dbReference type="EMBL" id="QKNY01000018">
    <property type="protein sequence ID" value="RJX42260.1"/>
    <property type="molecule type" value="Genomic_DNA"/>
</dbReference>
<dbReference type="Gene3D" id="3.30.420.60">
    <property type="entry name" value="eRF1 domain 2"/>
    <property type="match status" value="1"/>
</dbReference>
<gene>
    <name evidence="3" type="ORF">DM826_11485</name>
</gene>
<reference evidence="3 4" key="1">
    <citation type="submission" date="2018-06" db="EMBL/GenBank/DDBJ databases">
        <title>Halonotius sp. F13-13 a new haloarchaeeon isolated from a solar saltern from Isla Cristina, Huelva, Spain.</title>
        <authorList>
            <person name="Duran-Viseras A."/>
            <person name="Sanchez-Porro C."/>
            <person name="Ventosa A."/>
        </authorList>
    </citation>
    <scope>NUCLEOTIDE SEQUENCE [LARGE SCALE GENOMIC DNA]</scope>
    <source>
        <strain evidence="3 4">F13-13</strain>
    </source>
</reference>
<dbReference type="AlphaFoldDB" id="A0A3A6PRZ4"/>
<keyword evidence="4" id="KW-1185">Reference proteome</keyword>
<dbReference type="RefSeq" id="WP_120103568.1">
    <property type="nucleotide sequence ID" value="NZ_QKNY01000018.1"/>
</dbReference>
<feature type="region of interest" description="Disordered" evidence="1">
    <location>
        <begin position="21"/>
        <end position="83"/>
    </location>
</feature>
<evidence type="ECO:0000313" key="3">
    <source>
        <dbReference type="EMBL" id="RJX42260.1"/>
    </source>
</evidence>
<dbReference type="SUPFAM" id="SSF53137">
    <property type="entry name" value="Translational machinery components"/>
    <property type="match status" value="1"/>
</dbReference>
<protein>
    <recommendedName>
        <fullName evidence="2">Actinobacteria/chloroflexi VLRF1 release factor domain-containing protein</fullName>
    </recommendedName>
</protein>
<evidence type="ECO:0000256" key="1">
    <source>
        <dbReference type="SAM" id="MobiDB-lite"/>
    </source>
</evidence>
<evidence type="ECO:0000259" key="2">
    <source>
        <dbReference type="Pfam" id="PF18859"/>
    </source>
</evidence>
<name>A0A3A6PRZ4_9EURY</name>
<proteinExistence type="predicted"/>
<sequence length="303" mass="33866">MLDKLLGRAELKARIEELEDEKHHLERQLEAESDRRADAVSDKQAAEERINRLEDRIAELEDRVERSQQRGERDREPRRTESLRGDRLDSVLGRLESVETGREGALSAAIADDNTLPDTVTTAVDDDCAGVIRGAAPTLYYTDDAGLLSVALRPPIMPDGFTAWDDRFDIDREWFQPVDRLVFAVVRADVCAVGVYEDGERVDFEGFESSVKSEHSKGGFSQSRFERIRDEQIDEHLDDSADLIETLIEDSDPDRVVLTGEEVIVGELAELADHTASTDAGGKPADAIEHAFADFWTTRLVAV</sequence>
<accession>A0A3A6PRZ4</accession>
<dbReference type="InterPro" id="IPR040783">
    <property type="entry name" value="VLRF1"/>
</dbReference>
<organism evidence="3 4">
    <name type="scientific">Halonotius aquaticus</name>
    <dbReference type="NCBI Taxonomy" id="2216978"/>
    <lineage>
        <taxon>Archaea</taxon>
        <taxon>Methanobacteriati</taxon>
        <taxon>Methanobacteriota</taxon>
        <taxon>Stenosarchaea group</taxon>
        <taxon>Halobacteria</taxon>
        <taxon>Halobacteriales</taxon>
        <taxon>Haloferacaceae</taxon>
        <taxon>Halonotius</taxon>
    </lineage>
</organism>
<dbReference type="Proteomes" id="UP000276588">
    <property type="component" value="Unassembled WGS sequence"/>
</dbReference>
<dbReference type="InterPro" id="IPR042226">
    <property type="entry name" value="eFR1_2_sf"/>
</dbReference>
<dbReference type="OrthoDB" id="124486at2157"/>